<dbReference type="RefSeq" id="XP_068356432.1">
    <property type="nucleotide sequence ID" value="XM_068506723.1"/>
</dbReference>
<dbReference type="GeneID" id="94841427"/>
<gene>
    <name evidence="2" type="ORF">TRFO_29337</name>
</gene>
<feature type="signal peptide" evidence="1">
    <location>
        <begin position="1"/>
        <end position="35"/>
    </location>
</feature>
<evidence type="ECO:0000256" key="1">
    <source>
        <dbReference type="SAM" id="SignalP"/>
    </source>
</evidence>
<dbReference type="GO" id="GO:0005975">
    <property type="term" value="P:carbohydrate metabolic process"/>
    <property type="evidence" value="ECO:0007669"/>
    <property type="project" value="InterPro"/>
</dbReference>
<dbReference type="InterPro" id="IPR008928">
    <property type="entry name" value="6-hairpin_glycosidase_sf"/>
</dbReference>
<evidence type="ECO:0000313" key="3">
    <source>
        <dbReference type="Proteomes" id="UP000179807"/>
    </source>
</evidence>
<comment type="caution">
    <text evidence="2">The sequence shown here is derived from an EMBL/GenBank/DDBJ whole genome shotgun (WGS) entry which is preliminary data.</text>
</comment>
<organism evidence="2 3">
    <name type="scientific">Tritrichomonas foetus</name>
    <dbReference type="NCBI Taxonomy" id="1144522"/>
    <lineage>
        <taxon>Eukaryota</taxon>
        <taxon>Metamonada</taxon>
        <taxon>Parabasalia</taxon>
        <taxon>Tritrichomonadida</taxon>
        <taxon>Tritrichomonadidae</taxon>
        <taxon>Tritrichomonas</taxon>
    </lineage>
</organism>
<dbReference type="InterPro" id="IPR005198">
    <property type="entry name" value="Glyco_hydro_76"/>
</dbReference>
<sequence length="359" mass="41211">MTKQLSIVKSLTHHFRFHITVMLNLLLSLSVIIQSNNKYSEWIHLGFNSTMNMKVDKLWPCGWWMSANVITQVVRYEALTGDRSAVPVLSEPFEAAKNDYEGDFINEFYDDNGWWGHAWYETFLITGDKKYLNMSKSIFNQMTSGWQEDGKCGGLLWKRGATYISAISNGLFNLLGARLYEATGDEFYGKWFKKSINWWFESEMYDESQEMVRDGLNDECGGTGTTYTYNQGMAIGPLIEAYKIFDDKKYLDRAEKIAQSSMINLIKDGALSDHNEAESGDGVAFKGPYIRHLGTLYRITGKHIYRDFIIKNADLILEKDYDSETQSFGVHWYGPFLRKDSSAHACAMECLQEAYSILE</sequence>
<accession>A0A1J4JXW7</accession>
<feature type="chain" id="PRO_5013063042" evidence="1">
    <location>
        <begin position="36"/>
        <end position="359"/>
    </location>
</feature>
<proteinExistence type="predicted"/>
<keyword evidence="3" id="KW-1185">Reference proteome</keyword>
<protein>
    <submittedName>
        <fullName evidence="2">Glycoside hydrolase</fullName>
    </submittedName>
</protein>
<dbReference type="PANTHER" id="PTHR47791:SF1">
    <property type="entry name" value="ENDO MANNANASE, GH76 FAMILY (EUROFUNG)"/>
    <property type="match status" value="1"/>
</dbReference>
<dbReference type="GO" id="GO:0016787">
    <property type="term" value="F:hydrolase activity"/>
    <property type="evidence" value="ECO:0007669"/>
    <property type="project" value="UniProtKB-KW"/>
</dbReference>
<dbReference type="Gene3D" id="1.50.10.20">
    <property type="match status" value="1"/>
</dbReference>
<evidence type="ECO:0000313" key="2">
    <source>
        <dbReference type="EMBL" id="OHT03296.1"/>
    </source>
</evidence>
<dbReference type="VEuPathDB" id="TrichDB:TRFO_29337"/>
<keyword evidence="2" id="KW-0378">Hydrolase</keyword>
<dbReference type="PANTHER" id="PTHR47791">
    <property type="entry name" value="MEIOTICALLY UP-REGULATED GENE 191 PROTEIN"/>
    <property type="match status" value="1"/>
</dbReference>
<dbReference type="AlphaFoldDB" id="A0A1J4JXW7"/>
<dbReference type="Pfam" id="PF03663">
    <property type="entry name" value="Glyco_hydro_76"/>
    <property type="match status" value="1"/>
</dbReference>
<dbReference type="InterPro" id="IPR053169">
    <property type="entry name" value="MUG_Protein"/>
</dbReference>
<dbReference type="EMBL" id="MLAK01000832">
    <property type="protein sequence ID" value="OHT03296.1"/>
    <property type="molecule type" value="Genomic_DNA"/>
</dbReference>
<reference evidence="2" key="1">
    <citation type="submission" date="2016-10" db="EMBL/GenBank/DDBJ databases">
        <authorList>
            <person name="Benchimol M."/>
            <person name="Almeida L.G."/>
            <person name="Vasconcelos A.T."/>
            <person name="Perreira-Neves A."/>
            <person name="Rosa I.A."/>
            <person name="Tasca T."/>
            <person name="Bogo M.R."/>
            <person name="de Souza W."/>
        </authorList>
    </citation>
    <scope>NUCLEOTIDE SEQUENCE [LARGE SCALE GENOMIC DNA]</scope>
    <source>
        <strain evidence="2">K</strain>
    </source>
</reference>
<dbReference type="Proteomes" id="UP000179807">
    <property type="component" value="Unassembled WGS sequence"/>
</dbReference>
<dbReference type="SUPFAM" id="SSF48208">
    <property type="entry name" value="Six-hairpin glycosidases"/>
    <property type="match status" value="1"/>
</dbReference>
<dbReference type="OrthoDB" id="9984024at2759"/>
<keyword evidence="1" id="KW-0732">Signal</keyword>
<name>A0A1J4JXW7_9EUKA</name>